<organism evidence="1 2">
    <name type="scientific">Flavobacterium johnsoniae</name>
    <name type="common">Cytophaga johnsonae</name>
    <dbReference type="NCBI Taxonomy" id="986"/>
    <lineage>
        <taxon>Bacteria</taxon>
        <taxon>Pseudomonadati</taxon>
        <taxon>Bacteroidota</taxon>
        <taxon>Flavobacteriia</taxon>
        <taxon>Flavobacteriales</taxon>
        <taxon>Flavobacteriaceae</taxon>
        <taxon>Flavobacterium</taxon>
    </lineage>
</organism>
<dbReference type="Proteomes" id="UP000184112">
    <property type="component" value="Unassembled WGS sequence"/>
</dbReference>
<gene>
    <name evidence="1" type="ORF">SAMN05444388_101727</name>
</gene>
<proteinExistence type="predicted"/>
<dbReference type="AlphaFoldDB" id="A0A1M6QA39"/>
<evidence type="ECO:0000313" key="2">
    <source>
        <dbReference type="Proteomes" id="UP000184112"/>
    </source>
</evidence>
<name>A0A1M6QA39_FLAJO</name>
<accession>A0A1M6QA39</accession>
<dbReference type="EMBL" id="FQWH01000001">
    <property type="protein sequence ID" value="SHG11730.1"/>
    <property type="molecule type" value="Genomic_DNA"/>
</dbReference>
<protein>
    <submittedName>
        <fullName evidence="1">Plasmid stabilization system protein ParE</fullName>
    </submittedName>
</protein>
<sequence length="96" mass="11696">MKIVWSSRATYTFYTTRNYLKQFRNNEIAQKFVNEVLHIISLVEINPHLGKFRHDLECNEILITKNISLYYILNRDFIHLIEFYDNRQKPLTILNF</sequence>
<dbReference type="Gene3D" id="3.30.2310.20">
    <property type="entry name" value="RelE-like"/>
    <property type="match status" value="1"/>
</dbReference>
<evidence type="ECO:0000313" key="1">
    <source>
        <dbReference type="EMBL" id="SHG11730.1"/>
    </source>
</evidence>
<dbReference type="OMA" id="WSSRATY"/>
<dbReference type="InterPro" id="IPR035093">
    <property type="entry name" value="RelE/ParE_toxin_dom_sf"/>
</dbReference>
<reference evidence="1 2" key="1">
    <citation type="submission" date="2016-11" db="EMBL/GenBank/DDBJ databases">
        <authorList>
            <person name="Jaros S."/>
            <person name="Januszkiewicz K."/>
            <person name="Wedrychowicz H."/>
        </authorList>
    </citation>
    <scope>NUCLEOTIDE SEQUENCE [LARGE SCALE GENOMIC DNA]</scope>
    <source>
        <strain evidence="1 2">DSM 6792</strain>
    </source>
</reference>